<organism evidence="4 5">
    <name type="scientific">Streptococcus dentapri</name>
    <dbReference type="NCBI Taxonomy" id="573564"/>
    <lineage>
        <taxon>Bacteria</taxon>
        <taxon>Bacillati</taxon>
        <taxon>Bacillota</taxon>
        <taxon>Bacilli</taxon>
        <taxon>Lactobacillales</taxon>
        <taxon>Streptococcaceae</taxon>
        <taxon>Streptococcus</taxon>
    </lineage>
</organism>
<comment type="caution">
    <text evidence="4">The sequence shown here is derived from an EMBL/GenBank/DDBJ whole genome shotgun (WGS) entry which is preliminary data.</text>
</comment>
<dbReference type="PANTHER" id="PTHR30328">
    <property type="entry name" value="TRANSCRIPTIONAL REPRESSOR"/>
    <property type="match status" value="1"/>
</dbReference>
<evidence type="ECO:0000313" key="4">
    <source>
        <dbReference type="EMBL" id="MFC3932133.1"/>
    </source>
</evidence>
<dbReference type="InterPro" id="IPR036271">
    <property type="entry name" value="Tet_transcr_reg_TetR-rel_C_sf"/>
</dbReference>
<proteinExistence type="predicted"/>
<dbReference type="PROSITE" id="PS50977">
    <property type="entry name" value="HTH_TETR_2"/>
    <property type="match status" value="1"/>
</dbReference>
<reference evidence="5" key="1">
    <citation type="journal article" date="2019" name="Int. J. Syst. Evol. Microbiol.">
        <title>The Global Catalogue of Microorganisms (GCM) 10K type strain sequencing project: providing services to taxonomists for standard genome sequencing and annotation.</title>
        <authorList>
            <consortium name="The Broad Institute Genomics Platform"/>
            <consortium name="The Broad Institute Genome Sequencing Center for Infectious Disease"/>
            <person name="Wu L."/>
            <person name="Ma J."/>
        </authorList>
    </citation>
    <scope>NUCLEOTIDE SEQUENCE [LARGE SCALE GENOMIC DNA]</scope>
    <source>
        <strain evidence="5">CCUG 58728</strain>
    </source>
</reference>
<dbReference type="EMBL" id="JBHSAC010000045">
    <property type="protein sequence ID" value="MFC3932133.1"/>
    <property type="molecule type" value="Genomic_DNA"/>
</dbReference>
<dbReference type="Gene3D" id="1.10.357.10">
    <property type="entry name" value="Tetracycline Repressor, domain 2"/>
    <property type="match status" value="1"/>
</dbReference>
<gene>
    <name evidence="4" type="ORF">ACFOSE_04995</name>
</gene>
<evidence type="ECO:0000256" key="2">
    <source>
        <dbReference type="PROSITE-ProRule" id="PRU00335"/>
    </source>
</evidence>
<dbReference type="PRINTS" id="PR00455">
    <property type="entry name" value="HTHTETR"/>
</dbReference>
<evidence type="ECO:0000259" key="3">
    <source>
        <dbReference type="PROSITE" id="PS50977"/>
    </source>
</evidence>
<evidence type="ECO:0000256" key="1">
    <source>
        <dbReference type="ARBA" id="ARBA00023125"/>
    </source>
</evidence>
<evidence type="ECO:0000313" key="5">
    <source>
        <dbReference type="Proteomes" id="UP001595901"/>
    </source>
</evidence>
<feature type="DNA-binding region" description="H-T-H motif" evidence="2">
    <location>
        <begin position="31"/>
        <end position="50"/>
    </location>
</feature>
<dbReference type="SUPFAM" id="SSF46689">
    <property type="entry name" value="Homeodomain-like"/>
    <property type="match status" value="1"/>
</dbReference>
<dbReference type="Pfam" id="PF00440">
    <property type="entry name" value="TetR_N"/>
    <property type="match status" value="1"/>
</dbReference>
<dbReference type="Proteomes" id="UP001595901">
    <property type="component" value="Unassembled WGS sequence"/>
</dbReference>
<dbReference type="InterPro" id="IPR001647">
    <property type="entry name" value="HTH_TetR"/>
</dbReference>
<dbReference type="InterPro" id="IPR009057">
    <property type="entry name" value="Homeodomain-like_sf"/>
</dbReference>
<keyword evidence="1 2" id="KW-0238">DNA-binding</keyword>
<keyword evidence="5" id="KW-1185">Reference proteome</keyword>
<name>A0ABV8D0U6_9STRE</name>
<protein>
    <submittedName>
        <fullName evidence="4">TetR/AcrR family transcriptional regulator</fullName>
    </submittedName>
</protein>
<dbReference type="SUPFAM" id="SSF48498">
    <property type="entry name" value="Tetracyclin repressor-like, C-terminal domain"/>
    <property type="match status" value="1"/>
</dbReference>
<dbReference type="RefSeq" id="WP_380431263.1">
    <property type="nucleotide sequence ID" value="NZ_JBHSAC010000045.1"/>
</dbReference>
<dbReference type="InterPro" id="IPR050109">
    <property type="entry name" value="HTH-type_TetR-like_transc_reg"/>
</dbReference>
<feature type="domain" description="HTH tetR-type" evidence="3">
    <location>
        <begin position="8"/>
        <end position="68"/>
    </location>
</feature>
<sequence>MKKELKTKLTQERIIEAALIEFSQKGYKAFGINELCKKHSISKGVLYHNFSGKTELYLACVRESFHKAVSMIRGESGDVPSLADYVERRHRFSKDFPYHSHVFFEAWMTAPREIAEEVEKEKAVFEQLNQQVSERLLSESTLKNQISHSQAMDYLAFIQQLFRSYYLLAESDNNLLDFAEKYEMTLNKVLDLMIYGILKDDKEKGGIHD</sequence>
<accession>A0ABV8D0U6</accession>
<dbReference type="PANTHER" id="PTHR30328:SF54">
    <property type="entry name" value="HTH-TYPE TRANSCRIPTIONAL REPRESSOR SCO4008"/>
    <property type="match status" value="1"/>
</dbReference>